<reference evidence="3" key="1">
    <citation type="journal article" date="2019" name="Nat. Commun.">
        <title>Expansion of phycobilisome linker gene families in mesophilic red algae.</title>
        <authorList>
            <person name="Lee J."/>
            <person name="Kim D."/>
            <person name="Bhattacharya D."/>
            <person name="Yoon H.S."/>
        </authorList>
    </citation>
    <scope>NUCLEOTIDE SEQUENCE [LARGE SCALE GENOMIC DNA]</scope>
    <source>
        <strain evidence="3">CCMP 1328</strain>
    </source>
</reference>
<feature type="region of interest" description="Disordered" evidence="1">
    <location>
        <begin position="241"/>
        <end position="288"/>
    </location>
</feature>
<accession>A0A5J4YRW9</accession>
<evidence type="ECO:0000256" key="1">
    <source>
        <dbReference type="SAM" id="MobiDB-lite"/>
    </source>
</evidence>
<evidence type="ECO:0000313" key="3">
    <source>
        <dbReference type="Proteomes" id="UP000324585"/>
    </source>
</evidence>
<feature type="compositionally biased region" description="Basic and acidic residues" evidence="1">
    <location>
        <begin position="263"/>
        <end position="279"/>
    </location>
</feature>
<dbReference type="AlphaFoldDB" id="A0A5J4YRW9"/>
<dbReference type="EMBL" id="VRMN01000006">
    <property type="protein sequence ID" value="KAA8493650.1"/>
    <property type="molecule type" value="Genomic_DNA"/>
</dbReference>
<proteinExistence type="predicted"/>
<keyword evidence="3" id="KW-1185">Reference proteome</keyword>
<name>A0A5J4YRW9_PORPP</name>
<organism evidence="2 3">
    <name type="scientific">Porphyridium purpureum</name>
    <name type="common">Red alga</name>
    <name type="synonym">Porphyridium cruentum</name>
    <dbReference type="NCBI Taxonomy" id="35688"/>
    <lineage>
        <taxon>Eukaryota</taxon>
        <taxon>Rhodophyta</taxon>
        <taxon>Bangiophyceae</taxon>
        <taxon>Porphyridiales</taxon>
        <taxon>Porphyridiaceae</taxon>
        <taxon>Porphyridium</taxon>
    </lineage>
</organism>
<gene>
    <name evidence="2" type="ORF">FVE85_4787</name>
</gene>
<evidence type="ECO:0000313" key="2">
    <source>
        <dbReference type="EMBL" id="KAA8493650.1"/>
    </source>
</evidence>
<sequence length="394" mass="44676">MHCESRVISTKLRRKLAPRTPSDKHARVAMDTMESAPLLGTGNRNPYFDENKSALVKLVTNAMAHKIRIKYKGDSGFLAAKESWTTTVESLGLTEQAKAMVVHLAFDSQELVEASNIVAKGTRENEDSKQIWNRLQKIYWTNENETTAWNDLVEMKYSPGTDFHAHLEQARIKAIATGTPDRTQVAFISRTVPQGLRESMEADIRATEDPVEYVAKLKAKFERYPVVADVAVKSNQAIERWDNRRKPATPSQKPLFENNPSRLDVRSKRPAEWHSEGRPPSKTRFAAQQPAERLYLVENTKMRAQPRRGGQMGWPQVRQENISSPANPMGQSEARTAQEQEERFRYSRQNGLCDRCLAPGHVSRTCRGQYVPFRGKHQLQVPPGVARNTQTGNE</sequence>
<comment type="caution">
    <text evidence="2">The sequence shown here is derived from an EMBL/GenBank/DDBJ whole genome shotgun (WGS) entry which is preliminary data.</text>
</comment>
<protein>
    <submittedName>
        <fullName evidence="2">Uncharacterized protein</fullName>
    </submittedName>
</protein>
<dbReference type="Proteomes" id="UP000324585">
    <property type="component" value="Unassembled WGS sequence"/>
</dbReference>